<feature type="compositionally biased region" description="Basic and acidic residues" evidence="28">
    <location>
        <begin position="986"/>
        <end position="996"/>
    </location>
</feature>
<keyword evidence="25" id="KW-0407">Ion channel</keyword>
<evidence type="ECO:0000259" key="31">
    <source>
        <dbReference type="Pfam" id="PF00520"/>
    </source>
</evidence>
<dbReference type="PANTHER" id="PTHR11675:SF50">
    <property type="entry name" value="POLYPEPTIDE N-ACETYLGALACTOSAMINYLTRANSFERASE 8-RELATED"/>
    <property type="match status" value="1"/>
</dbReference>
<evidence type="ECO:0000259" key="33">
    <source>
        <dbReference type="Pfam" id="PF00652"/>
    </source>
</evidence>
<keyword evidence="10 34" id="KW-0808">Transferase</keyword>
<dbReference type="Pfam" id="PF00520">
    <property type="entry name" value="Ion_trans"/>
    <property type="match status" value="1"/>
</dbReference>
<comment type="pathway">
    <text evidence="4">Protein modification; protein glycosylation.</text>
</comment>
<feature type="transmembrane region" description="Helical" evidence="29">
    <location>
        <begin position="744"/>
        <end position="765"/>
    </location>
</feature>
<comment type="catalytic activity">
    <reaction evidence="26">
        <text>K(+)(in) = K(+)(out)</text>
        <dbReference type="Rhea" id="RHEA:29463"/>
        <dbReference type="ChEBI" id="CHEBI:29103"/>
    </reaction>
</comment>
<feature type="transmembrane region" description="Helical" evidence="29">
    <location>
        <begin position="923"/>
        <end position="944"/>
    </location>
</feature>
<dbReference type="CDD" id="cd02510">
    <property type="entry name" value="pp-GalNAc-T"/>
    <property type="match status" value="1"/>
</dbReference>
<dbReference type="InterPro" id="IPR027359">
    <property type="entry name" value="Volt_channel_dom_sf"/>
</dbReference>
<dbReference type="Pfam" id="PF00652">
    <property type="entry name" value="Ricin_B_lectin"/>
    <property type="match status" value="1"/>
</dbReference>
<keyword evidence="21 29" id="KW-0472">Membrane</keyword>
<evidence type="ECO:0000256" key="20">
    <source>
        <dbReference type="ARBA" id="ARBA00023065"/>
    </source>
</evidence>
<dbReference type="InterPro" id="IPR005821">
    <property type="entry name" value="Ion_trans_dom"/>
</dbReference>
<evidence type="ECO:0000256" key="13">
    <source>
        <dbReference type="ARBA" id="ARBA00022734"/>
    </source>
</evidence>
<feature type="domain" description="Ion transport" evidence="31">
    <location>
        <begin position="747"/>
        <end position="954"/>
    </location>
</feature>
<evidence type="ECO:0000256" key="6">
    <source>
        <dbReference type="ARBA" id="ARBA00012644"/>
    </source>
</evidence>
<dbReference type="Gene3D" id="1.20.120.350">
    <property type="entry name" value="Voltage-gated potassium channels. Chain C"/>
    <property type="match status" value="1"/>
</dbReference>
<dbReference type="GO" id="GO:0030246">
    <property type="term" value="F:carbohydrate binding"/>
    <property type="evidence" value="ECO:0007669"/>
    <property type="project" value="UniProtKB-KW"/>
</dbReference>
<evidence type="ECO:0000256" key="2">
    <source>
        <dbReference type="ARBA" id="ARBA00004141"/>
    </source>
</evidence>
<dbReference type="PRINTS" id="PR00169">
    <property type="entry name" value="KCHANNEL"/>
</dbReference>
<evidence type="ECO:0000256" key="5">
    <source>
        <dbReference type="ARBA" id="ARBA00005680"/>
    </source>
</evidence>
<evidence type="ECO:0000256" key="28">
    <source>
        <dbReference type="SAM" id="MobiDB-lite"/>
    </source>
</evidence>
<evidence type="ECO:0000313" key="34">
    <source>
        <dbReference type="EMBL" id="KFO20236.1"/>
    </source>
</evidence>
<dbReference type="InterPro" id="IPR003968">
    <property type="entry name" value="K_chnl_volt-dep_Kv"/>
</dbReference>
<keyword evidence="35" id="KW-1185">Reference proteome</keyword>
<evidence type="ECO:0000256" key="21">
    <source>
        <dbReference type="ARBA" id="ARBA00023136"/>
    </source>
</evidence>
<evidence type="ECO:0000256" key="12">
    <source>
        <dbReference type="ARBA" id="ARBA00022723"/>
    </source>
</evidence>
<evidence type="ECO:0000256" key="29">
    <source>
        <dbReference type="SAM" id="Phobius"/>
    </source>
</evidence>
<dbReference type="GO" id="GO:0046872">
    <property type="term" value="F:metal ion binding"/>
    <property type="evidence" value="ECO:0007669"/>
    <property type="project" value="UniProtKB-KW"/>
</dbReference>
<feature type="region of interest" description="Disordered" evidence="28">
    <location>
        <begin position="975"/>
        <end position="1003"/>
    </location>
</feature>
<comment type="similarity">
    <text evidence="5">Belongs to the glycosyltransferase 2 family. GalNAc-T subfamily.</text>
</comment>
<protein>
    <recommendedName>
        <fullName evidence="6">polypeptide N-acetylgalactosaminyltransferase</fullName>
        <ecNumber evidence="6">2.4.1.41</ecNumber>
    </recommendedName>
</protein>
<dbReference type="FunFam" id="3.90.550.10:FF:000192">
    <property type="entry name" value="Polypeptide N-acetylgalactosaminyltransferase 9"/>
    <property type="match status" value="1"/>
</dbReference>
<keyword evidence="17" id="KW-0735">Signal-anchor</keyword>
<dbReference type="GO" id="GO:0005249">
    <property type="term" value="F:voltage-gated potassium channel activity"/>
    <property type="evidence" value="ECO:0007669"/>
    <property type="project" value="InterPro"/>
</dbReference>
<reference evidence="34 35" key="1">
    <citation type="submission" date="2013-11" db="EMBL/GenBank/DDBJ databases">
        <title>The Damaraland mole rat (Fukomys damarensis) genome and evolution of African mole rats.</title>
        <authorList>
            <person name="Gladyshev V.N."/>
            <person name="Fang X."/>
        </authorList>
    </citation>
    <scope>NUCLEOTIDE SEQUENCE [LARGE SCALE GENOMIC DNA]</scope>
    <source>
        <tissue evidence="34">Liver</tissue>
    </source>
</reference>
<dbReference type="InterPro" id="IPR029044">
    <property type="entry name" value="Nucleotide-diphossugar_trans"/>
</dbReference>
<keyword evidence="16" id="KW-0630">Potassium</keyword>
<evidence type="ECO:0000256" key="15">
    <source>
        <dbReference type="ARBA" id="ARBA00022882"/>
    </source>
</evidence>
<dbReference type="InterPro" id="IPR000772">
    <property type="entry name" value="Ricin_B_lectin"/>
</dbReference>
<evidence type="ECO:0000313" key="35">
    <source>
        <dbReference type="Proteomes" id="UP000028990"/>
    </source>
</evidence>
<dbReference type="Gene3D" id="3.90.550.10">
    <property type="entry name" value="Spore Coat Polysaccharide Biosynthesis Protein SpsA, Chain A"/>
    <property type="match status" value="1"/>
</dbReference>
<dbReference type="GO" id="GO:0000139">
    <property type="term" value="C:Golgi membrane"/>
    <property type="evidence" value="ECO:0007669"/>
    <property type="project" value="UniProtKB-SubCell"/>
</dbReference>
<dbReference type="SUPFAM" id="SSF50370">
    <property type="entry name" value="Ricin B-like lectins"/>
    <property type="match status" value="1"/>
</dbReference>
<gene>
    <name evidence="34" type="ORF">H920_18353</name>
</gene>
<keyword evidence="14" id="KW-0631">Potassium channel</keyword>
<feature type="coiled-coil region" evidence="27">
    <location>
        <begin position="49"/>
        <end position="76"/>
    </location>
</feature>
<feature type="transmembrane region" description="Helical" evidence="29">
    <location>
        <begin position="862"/>
        <end position="883"/>
    </location>
</feature>
<keyword evidence="7" id="KW-0813">Transport</keyword>
<feature type="domain" description="Glycosyltransferase 2-like" evidence="32">
    <location>
        <begin position="173"/>
        <end position="308"/>
    </location>
</feature>
<dbReference type="PRINTS" id="PR01491">
    <property type="entry name" value="KVCHANNEL"/>
</dbReference>
<keyword evidence="8" id="KW-0633">Potassium transport</keyword>
<evidence type="ECO:0000259" key="32">
    <source>
        <dbReference type="Pfam" id="PF00535"/>
    </source>
</evidence>
<evidence type="ECO:0000256" key="18">
    <source>
        <dbReference type="ARBA" id="ARBA00022989"/>
    </source>
</evidence>
<evidence type="ECO:0000256" key="16">
    <source>
        <dbReference type="ARBA" id="ARBA00022958"/>
    </source>
</evidence>
<evidence type="ECO:0000256" key="11">
    <source>
        <dbReference type="ARBA" id="ARBA00022692"/>
    </source>
</evidence>
<sequence length="1015" mass="113910">MLRRNQVLCLGLVLVLAANLFLELRPKEAAQDLLQGGLHTRDGTVMARLFRLEKAVQQLEENMRLAGKQQAKVEDTRMKMNHEVHPAPKAAQGKAVETKKPAPQKKLFPSSALFQRWGEDLPEDEQKKAQDLFLRFGYNVYLSDQLPLNRSLPDTRDSRCLQKVYPAQLPSLSVILIFVDEALSIIQRAITSIMNQTPPWLLKEIILVDDFSSNGELKVHLDEKIEFYNRMSPGLLKIVRHTERKGLAHARNLGWEAATADVVAILDAHVEVNAGWAEPILARIQEDRTVIISPVFDNIRFDDFKLTKYALAVDGFNWELWCRYDPVPESWIALGDVTAPVRSPSIMGILAANRLFLGEIGGLDDGMLVYGGENVELSLRVWQCGGKIEVLPCSRVAHVERHHKPYALDLGAALKRNALRVAEIWMDEYRHMVYLAWNLPLQSSGIDYGDISSRRALREKLKCKTFDWYLKNVYPVLKPIHDVVGYGRMKNSLDRGVCLDRGPVPGNTPIMYTCHEFSPQNVYYRLVGELYVGPLVAENYDSQHCLTDPGHGEKPTLEPCSKAAQSKLHILWDFKQGGSVINRDTRRCLEITREPLGTRGLVLRTCTAQVSVRSLLPWTQLVKEQLRSIREEDAEEKEAGRALGKGFVYEKKQAEGNCPEDDISPLRQPGAVLPQSPGVLQAGVWERGVQENRHISIKLFLLRKVKGWAEAQTQQLGALLKAMCPALRALTGRRRTPSALGGSFFTDPFFLVETLCIVWFTFELLVRFSACPSKPAFFRNIMNIIDLVAIFPYFITLGTELVQQQEQQSVSGGGGQNGQQAMSLAILRVIRLVRVFRIFKLSRHSKGLQILGKTLQASMRELGLLIFFLFIGVILFSSAVYFAEADDSDSLFPSIPDAFWWAVVTMTTVGYGDMYPMTVGGKIVGSLCAIAGVLTIALPVPVIVSNFNYFYHRETEQEEQGQYTHITCGQPAPDLKATDNGFGKPDFPDAAREQRPSHLPTPHGVCAEKRVLTEV</sequence>
<keyword evidence="19" id="KW-0333">Golgi apparatus</keyword>
<dbReference type="Gene3D" id="2.80.10.50">
    <property type="match status" value="1"/>
</dbReference>
<dbReference type="InterPro" id="IPR001173">
    <property type="entry name" value="Glyco_trans_2-like"/>
</dbReference>
<dbReference type="EMBL" id="KN124838">
    <property type="protein sequence ID" value="KFO20236.1"/>
    <property type="molecule type" value="Genomic_DNA"/>
</dbReference>
<proteinExistence type="inferred from homology"/>
<comment type="subcellular location">
    <subcellularLocation>
        <location evidence="3">Golgi apparatus membrane</location>
        <topology evidence="3">Single-pass type II membrane protein</topology>
    </subcellularLocation>
    <subcellularLocation>
        <location evidence="2">Membrane</location>
        <topology evidence="2">Multi-pass membrane protein</topology>
    </subcellularLocation>
</comment>
<evidence type="ECO:0000256" key="19">
    <source>
        <dbReference type="ARBA" id="ARBA00023034"/>
    </source>
</evidence>
<dbReference type="AlphaFoldDB" id="A0A091DBS5"/>
<dbReference type="GO" id="GO:0006493">
    <property type="term" value="P:protein O-linked glycosylation"/>
    <property type="evidence" value="ECO:0007669"/>
    <property type="project" value="TreeGrafter"/>
</dbReference>
<dbReference type="GO" id="GO:0004653">
    <property type="term" value="F:polypeptide N-acetylgalactosaminyltransferase activity"/>
    <property type="evidence" value="ECO:0007669"/>
    <property type="project" value="UniProtKB-EC"/>
</dbReference>
<feature type="domain" description="Ricin B lectin" evidence="33">
    <location>
        <begin position="486"/>
        <end position="607"/>
    </location>
</feature>
<keyword evidence="15" id="KW-0851">Voltage-gated channel</keyword>
<evidence type="ECO:0000256" key="9">
    <source>
        <dbReference type="ARBA" id="ARBA00022676"/>
    </source>
</evidence>
<evidence type="ECO:0000256" key="4">
    <source>
        <dbReference type="ARBA" id="ARBA00004922"/>
    </source>
</evidence>
<keyword evidence="18 29" id="KW-1133">Transmembrane helix</keyword>
<dbReference type="FunFam" id="1.10.287.70:FF:000002">
    <property type="entry name" value="Potassium voltage-gated channel subfamily a member"/>
    <property type="match status" value="1"/>
</dbReference>
<keyword evidence="20" id="KW-0406">Ion transport</keyword>
<dbReference type="GO" id="GO:0008076">
    <property type="term" value="C:voltage-gated potassium channel complex"/>
    <property type="evidence" value="ECO:0007669"/>
    <property type="project" value="InterPro"/>
</dbReference>
<keyword evidence="30" id="KW-0732">Signal</keyword>
<dbReference type="SUPFAM" id="SSF53448">
    <property type="entry name" value="Nucleotide-diphospho-sugar transferases"/>
    <property type="match status" value="1"/>
</dbReference>
<evidence type="ECO:0000256" key="1">
    <source>
        <dbReference type="ARBA" id="ARBA00001936"/>
    </source>
</evidence>
<evidence type="ECO:0000256" key="7">
    <source>
        <dbReference type="ARBA" id="ARBA00022448"/>
    </source>
</evidence>
<keyword evidence="24" id="KW-0464">Manganese</keyword>
<keyword evidence="9" id="KW-0328">Glycosyltransferase</keyword>
<feature type="signal peptide" evidence="30">
    <location>
        <begin position="1"/>
        <end position="17"/>
    </location>
</feature>
<evidence type="ECO:0000256" key="3">
    <source>
        <dbReference type="ARBA" id="ARBA00004323"/>
    </source>
</evidence>
<keyword evidence="11 29" id="KW-0812">Transmembrane</keyword>
<evidence type="ECO:0000256" key="8">
    <source>
        <dbReference type="ARBA" id="ARBA00022538"/>
    </source>
</evidence>
<evidence type="ECO:0000256" key="25">
    <source>
        <dbReference type="ARBA" id="ARBA00023303"/>
    </source>
</evidence>
<dbReference type="eggNOG" id="KOG3736">
    <property type="taxonomic scope" value="Eukaryota"/>
</dbReference>
<dbReference type="SUPFAM" id="SSF81324">
    <property type="entry name" value="Voltage-gated potassium channels"/>
    <property type="match status" value="1"/>
</dbReference>
<feature type="chain" id="PRO_5001871857" description="polypeptide N-acetylgalactosaminyltransferase" evidence="30">
    <location>
        <begin position="18"/>
        <end position="1015"/>
    </location>
</feature>
<dbReference type="Gene3D" id="1.10.287.70">
    <property type="match status" value="1"/>
</dbReference>
<keyword evidence="23" id="KW-0325">Glycoprotein</keyword>
<evidence type="ECO:0000256" key="17">
    <source>
        <dbReference type="ARBA" id="ARBA00022968"/>
    </source>
</evidence>
<dbReference type="EC" id="2.4.1.41" evidence="6"/>
<evidence type="ECO:0000256" key="10">
    <source>
        <dbReference type="ARBA" id="ARBA00022679"/>
    </source>
</evidence>
<dbReference type="Pfam" id="PF00535">
    <property type="entry name" value="Glycos_transf_2"/>
    <property type="match status" value="1"/>
</dbReference>
<dbReference type="Proteomes" id="UP000028990">
    <property type="component" value="Unassembled WGS sequence"/>
</dbReference>
<dbReference type="FunFam" id="2.80.10.50:FF:000017">
    <property type="entry name" value="Polypeptide N-acetylgalactosaminyltransferase"/>
    <property type="match status" value="1"/>
</dbReference>
<evidence type="ECO:0000256" key="27">
    <source>
        <dbReference type="SAM" id="Coils"/>
    </source>
</evidence>
<evidence type="ECO:0000256" key="24">
    <source>
        <dbReference type="ARBA" id="ARBA00023211"/>
    </source>
</evidence>
<evidence type="ECO:0000256" key="14">
    <source>
        <dbReference type="ARBA" id="ARBA00022826"/>
    </source>
</evidence>
<dbReference type="PROSITE" id="PS50231">
    <property type="entry name" value="RICIN_B_LECTIN"/>
    <property type="match status" value="1"/>
</dbReference>
<evidence type="ECO:0000256" key="22">
    <source>
        <dbReference type="ARBA" id="ARBA00023157"/>
    </source>
</evidence>
<dbReference type="PANTHER" id="PTHR11675">
    <property type="entry name" value="N-ACETYLGALACTOSAMINYLTRANSFERASE"/>
    <property type="match status" value="1"/>
</dbReference>
<evidence type="ECO:0000256" key="23">
    <source>
        <dbReference type="ARBA" id="ARBA00023180"/>
    </source>
</evidence>
<organism evidence="34 35">
    <name type="scientific">Fukomys damarensis</name>
    <name type="common">Damaraland mole rat</name>
    <name type="synonym">Cryptomys damarensis</name>
    <dbReference type="NCBI Taxonomy" id="885580"/>
    <lineage>
        <taxon>Eukaryota</taxon>
        <taxon>Metazoa</taxon>
        <taxon>Chordata</taxon>
        <taxon>Craniata</taxon>
        <taxon>Vertebrata</taxon>
        <taxon>Euteleostomi</taxon>
        <taxon>Mammalia</taxon>
        <taxon>Eutheria</taxon>
        <taxon>Euarchontoglires</taxon>
        <taxon>Glires</taxon>
        <taxon>Rodentia</taxon>
        <taxon>Hystricomorpha</taxon>
        <taxon>Bathyergidae</taxon>
        <taxon>Fukomys</taxon>
    </lineage>
</organism>
<dbReference type="UniPathway" id="UPA00378"/>
<keyword evidence="13" id="KW-0430">Lectin</keyword>
<keyword evidence="22" id="KW-1015">Disulfide bond</keyword>
<comment type="cofactor">
    <cofactor evidence="1">
        <name>Mn(2+)</name>
        <dbReference type="ChEBI" id="CHEBI:29035"/>
    </cofactor>
</comment>
<dbReference type="InterPro" id="IPR035992">
    <property type="entry name" value="Ricin_B-like_lectins"/>
</dbReference>
<name>A0A091DBS5_FUKDA</name>
<keyword evidence="12" id="KW-0479">Metal-binding</keyword>
<evidence type="ECO:0000256" key="26">
    <source>
        <dbReference type="ARBA" id="ARBA00034430"/>
    </source>
</evidence>
<dbReference type="STRING" id="885580.ENSFDAP00000011071"/>
<evidence type="ECO:0000256" key="30">
    <source>
        <dbReference type="SAM" id="SignalP"/>
    </source>
</evidence>
<accession>A0A091DBS5</accession>
<keyword evidence="27" id="KW-0175">Coiled coil</keyword>
<dbReference type="InterPro" id="IPR045885">
    <property type="entry name" value="GalNAc-T"/>
</dbReference>